<evidence type="ECO:0000313" key="4">
    <source>
        <dbReference type="Proteomes" id="UP000282185"/>
    </source>
</evidence>
<dbReference type="EMBL" id="QSWH01000005">
    <property type="protein sequence ID" value="RRR22094.1"/>
    <property type="molecule type" value="Genomic_DNA"/>
</dbReference>
<reference evidence="2 4" key="2">
    <citation type="submission" date="2018-08" db="EMBL/GenBank/DDBJ databases">
        <title>Brachybacterium saurashtrense DSM 23186.</title>
        <authorList>
            <person name="Li Y."/>
        </authorList>
    </citation>
    <scope>NUCLEOTIDE SEQUENCE [LARGE SCALE GENOMIC DNA]</scope>
    <source>
        <strain evidence="2 4">DSM 23186</strain>
    </source>
</reference>
<dbReference type="OrthoDB" id="4794456at2"/>
<sequence>MRPQPESATAMLRRCTALATRARVELLSPHHRPATAELTALLAEMEGWGEAGADDPDPTMIVLAAAALQDLAERLGEPGAEGLAVGVHEVLDVLHGMMAGRIDATA</sequence>
<name>A0A345YMK1_9MICO</name>
<evidence type="ECO:0000313" key="2">
    <source>
        <dbReference type="EMBL" id="RRR22094.1"/>
    </source>
</evidence>
<dbReference type="KEGG" id="bsau:DWV08_05650"/>
<keyword evidence="3" id="KW-1185">Reference proteome</keyword>
<proteinExistence type="predicted"/>
<reference evidence="1 3" key="1">
    <citation type="submission" date="2018-07" db="EMBL/GenBank/DDBJ databases">
        <title>Brachybacterium saurashtrense DSM 23186 genome sequence.</title>
        <authorList>
            <person name="Guo L."/>
        </authorList>
    </citation>
    <scope>NUCLEOTIDE SEQUENCE [LARGE SCALE GENOMIC DNA]</scope>
    <source>
        <strain evidence="1 3">DSM 23186</strain>
    </source>
</reference>
<evidence type="ECO:0000313" key="3">
    <source>
        <dbReference type="Proteomes" id="UP000254236"/>
    </source>
</evidence>
<gene>
    <name evidence="1" type="ORF">DWV08_05650</name>
    <name evidence="2" type="ORF">DXU92_12425</name>
</gene>
<protein>
    <submittedName>
        <fullName evidence="2">Uncharacterized protein</fullName>
    </submittedName>
</protein>
<accession>A0A345YMK1</accession>
<dbReference type="Proteomes" id="UP000254236">
    <property type="component" value="Chromosome"/>
</dbReference>
<dbReference type="EMBL" id="CP031356">
    <property type="protein sequence ID" value="AXK45153.1"/>
    <property type="molecule type" value="Genomic_DNA"/>
</dbReference>
<dbReference type="Proteomes" id="UP000282185">
    <property type="component" value="Unassembled WGS sequence"/>
</dbReference>
<organism evidence="2 4">
    <name type="scientific">Brachybacterium saurashtrense</name>
    <dbReference type="NCBI Taxonomy" id="556288"/>
    <lineage>
        <taxon>Bacteria</taxon>
        <taxon>Bacillati</taxon>
        <taxon>Actinomycetota</taxon>
        <taxon>Actinomycetes</taxon>
        <taxon>Micrococcales</taxon>
        <taxon>Dermabacteraceae</taxon>
        <taxon>Brachybacterium</taxon>
    </lineage>
</organism>
<dbReference type="AlphaFoldDB" id="A0A345YMK1"/>
<evidence type="ECO:0000313" key="1">
    <source>
        <dbReference type="EMBL" id="AXK45153.1"/>
    </source>
</evidence>